<evidence type="ECO:0000313" key="2">
    <source>
        <dbReference type="Proteomes" id="UP001565447"/>
    </source>
</evidence>
<dbReference type="EMBL" id="JBGCBD010000002">
    <property type="protein sequence ID" value="MEY9812536.1"/>
    <property type="molecule type" value="Genomic_DNA"/>
</dbReference>
<name>A0ACC6UMD9_STRAO</name>
<comment type="caution">
    <text evidence="1">The sequence shown here is derived from an EMBL/GenBank/DDBJ whole genome shotgun (WGS) entry which is preliminary data.</text>
</comment>
<evidence type="ECO:0000313" key="1">
    <source>
        <dbReference type="EMBL" id="MEY9812536.1"/>
    </source>
</evidence>
<protein>
    <submittedName>
        <fullName evidence="1">Integrase</fullName>
    </submittedName>
</protein>
<sequence>MTVTPLRSAAVASVSVEPEWPSWLAARLPSGWRADEWDPVQALFTADPSNPKTSVFVCSVTSCTTHVASNGSRCDACKKARYLLGNPADFDTTHTPDQSRRRPNTSPNGAMPGVSQFSLAGVSPAVRQELLYGLQLRDDAGISLVPQRVRRIVAGLPTGLGSLLDLDASFSCSLPAAASGVLNGVLQHVRRARVEFKGADPTSGDVWECALIGLTAGRGRKYTAVHGDIDFRPVRQRWLRELVKEYGRTARPNVMDLRQTVYAATIASSALASRPHGDEPGLLAMADMNAVVDMFRIAKRPEDGHDYSTSHRRALLRHWRTFLEYARQAGMMDHVPGGFAVNPRFHSIAAVEVTEDDLGRAIPEHVIAQLDAQLNLLGTSTGYASGGWAAADFARMYQVVYAVLRDTGRRPGEVTSLRRDCLERVDGKPTLIYDNHKRRRHGRRLPISESTAQLIETWQKELEALPAIPACAQWLFPSPGQRNRPRRGHLNASQFCNRIFRNWIDELITDLVDDRLDEDGAPLAYDRTQVVPYGFRHAYAQRHADAGTRPDVLRELMDHRSLDVTMGYYRVSLSRKQEAVRTIAALAVDRHGADRGFGDPLAYEVESIGVPYGGCTEPSNVKAGGGHCRIRFQCAGCDFYRPDPSYLPALEQQVADLRADKEAALAMEAADWVVRNLDDQIRAYAKSADEMRRKLDALPAEERAAVESASRELRKARSAAAFIPLQALTTRSSE</sequence>
<keyword evidence="2" id="KW-1185">Reference proteome</keyword>
<gene>
    <name evidence="1" type="ORF">RKD21_002793</name>
</gene>
<accession>A0ACC6UMD9</accession>
<reference evidence="1" key="1">
    <citation type="submission" date="2024-07" db="EMBL/GenBank/DDBJ databases">
        <title>Genome sequencing of plant associated microbes to promote plant fitness in Sorghum bicolor and Oryza sativa.</title>
        <authorList>
            <person name="Coleman-Derr D."/>
        </authorList>
    </citation>
    <scope>NUCLEOTIDE SEQUENCE</scope>
    <source>
        <strain evidence="1">SAI-173</strain>
    </source>
</reference>
<proteinExistence type="predicted"/>
<organism evidence="1 2">
    <name type="scientific">Streptomyces albogriseolus</name>
    <dbReference type="NCBI Taxonomy" id="1887"/>
    <lineage>
        <taxon>Bacteria</taxon>
        <taxon>Bacillati</taxon>
        <taxon>Actinomycetota</taxon>
        <taxon>Actinomycetes</taxon>
        <taxon>Kitasatosporales</taxon>
        <taxon>Streptomycetaceae</taxon>
        <taxon>Streptomyces</taxon>
        <taxon>Streptomyces albogriseolus group</taxon>
    </lineage>
</organism>
<dbReference type="Proteomes" id="UP001565447">
    <property type="component" value="Unassembled WGS sequence"/>
</dbReference>